<protein>
    <submittedName>
        <fullName evidence="2">Uncharacterized protein</fullName>
    </submittedName>
</protein>
<gene>
    <name evidence="2" type="ORF">PVAP13_9NG498342</name>
</gene>
<organism evidence="2 3">
    <name type="scientific">Panicum virgatum</name>
    <name type="common">Blackwell switchgrass</name>
    <dbReference type="NCBI Taxonomy" id="38727"/>
    <lineage>
        <taxon>Eukaryota</taxon>
        <taxon>Viridiplantae</taxon>
        <taxon>Streptophyta</taxon>
        <taxon>Embryophyta</taxon>
        <taxon>Tracheophyta</taxon>
        <taxon>Spermatophyta</taxon>
        <taxon>Magnoliopsida</taxon>
        <taxon>Liliopsida</taxon>
        <taxon>Poales</taxon>
        <taxon>Poaceae</taxon>
        <taxon>PACMAD clade</taxon>
        <taxon>Panicoideae</taxon>
        <taxon>Panicodae</taxon>
        <taxon>Paniceae</taxon>
        <taxon>Panicinae</taxon>
        <taxon>Panicum</taxon>
        <taxon>Panicum sect. Hiantes</taxon>
    </lineage>
</organism>
<dbReference type="EMBL" id="CM029054">
    <property type="protein sequence ID" value="KAG2539832.1"/>
    <property type="molecule type" value="Genomic_DNA"/>
</dbReference>
<accession>A0A8T0MUM4</accession>
<feature type="region of interest" description="Disordered" evidence="1">
    <location>
        <begin position="55"/>
        <end position="80"/>
    </location>
</feature>
<evidence type="ECO:0000256" key="1">
    <source>
        <dbReference type="SAM" id="MobiDB-lite"/>
    </source>
</evidence>
<proteinExistence type="predicted"/>
<feature type="compositionally biased region" description="Polar residues" evidence="1">
    <location>
        <begin position="67"/>
        <end position="80"/>
    </location>
</feature>
<keyword evidence="3" id="KW-1185">Reference proteome</keyword>
<comment type="caution">
    <text evidence="2">The sequence shown here is derived from an EMBL/GenBank/DDBJ whole genome shotgun (WGS) entry which is preliminary data.</text>
</comment>
<evidence type="ECO:0000313" key="2">
    <source>
        <dbReference type="EMBL" id="KAG2539832.1"/>
    </source>
</evidence>
<dbReference type="AlphaFoldDB" id="A0A8T0MUM4"/>
<dbReference type="Proteomes" id="UP000823388">
    <property type="component" value="Chromosome 9N"/>
</dbReference>
<sequence>MAARAGQIHAVRFIAISIVSIQLKGGKNNITTGITSFGEHHRKFSTVSRVSIQLKGGKNDLGKGPTKGSNGHSTTQNFSSTTMHTSLRCILEPKLKIGSGYKLQSL</sequence>
<reference evidence="2" key="1">
    <citation type="submission" date="2020-05" db="EMBL/GenBank/DDBJ databases">
        <title>WGS assembly of Panicum virgatum.</title>
        <authorList>
            <person name="Lovell J.T."/>
            <person name="Jenkins J."/>
            <person name="Shu S."/>
            <person name="Juenger T.E."/>
            <person name="Schmutz J."/>
        </authorList>
    </citation>
    <scope>NUCLEOTIDE SEQUENCE</scope>
    <source>
        <strain evidence="2">AP13</strain>
    </source>
</reference>
<evidence type="ECO:0000313" key="3">
    <source>
        <dbReference type="Proteomes" id="UP000823388"/>
    </source>
</evidence>
<name>A0A8T0MUM4_PANVG</name>